<evidence type="ECO:0000256" key="1">
    <source>
        <dbReference type="SAM" id="Phobius"/>
    </source>
</evidence>
<dbReference type="PANTHER" id="PTHR23534:SF1">
    <property type="entry name" value="MAJOR FACILITATOR SUPERFAMILY PROTEIN"/>
    <property type="match status" value="1"/>
</dbReference>
<keyword evidence="1" id="KW-1133">Transmembrane helix</keyword>
<feature type="transmembrane region" description="Helical" evidence="1">
    <location>
        <begin position="366"/>
        <end position="383"/>
    </location>
</feature>
<feature type="transmembrane region" description="Helical" evidence="1">
    <location>
        <begin position="211"/>
        <end position="230"/>
    </location>
</feature>
<dbReference type="EMBL" id="BLIV01000011">
    <property type="protein sequence ID" value="GFE52365.1"/>
    <property type="molecule type" value="Genomic_DNA"/>
</dbReference>
<dbReference type="SUPFAM" id="SSF103473">
    <property type="entry name" value="MFS general substrate transporter"/>
    <property type="match status" value="1"/>
</dbReference>
<keyword evidence="1" id="KW-0472">Membrane</keyword>
<dbReference type="AlphaFoldDB" id="A0A640VZL8"/>
<feature type="transmembrane region" description="Helical" evidence="1">
    <location>
        <begin position="300"/>
        <end position="320"/>
    </location>
</feature>
<feature type="transmembrane region" description="Helical" evidence="1">
    <location>
        <begin position="7"/>
        <end position="35"/>
    </location>
</feature>
<dbReference type="PANTHER" id="PTHR23534">
    <property type="entry name" value="MFS PERMEASE"/>
    <property type="match status" value="1"/>
</dbReference>
<dbReference type="Gene3D" id="1.20.1250.20">
    <property type="entry name" value="MFS general substrate transporter like domains"/>
    <property type="match status" value="1"/>
</dbReference>
<feature type="transmembrane region" description="Helical" evidence="1">
    <location>
        <begin position="95"/>
        <end position="119"/>
    </location>
</feature>
<dbReference type="RefSeq" id="WP_159980915.1">
    <property type="nucleotide sequence ID" value="NZ_BLIV01000011.1"/>
</dbReference>
<protein>
    <submittedName>
        <fullName evidence="2">MFS transporter</fullName>
    </submittedName>
</protein>
<name>A0A640VZL8_9RHOB</name>
<feature type="transmembrane region" description="Helical" evidence="1">
    <location>
        <begin position="71"/>
        <end position="89"/>
    </location>
</feature>
<feature type="transmembrane region" description="Helical" evidence="1">
    <location>
        <begin position="131"/>
        <end position="150"/>
    </location>
</feature>
<feature type="transmembrane region" description="Helical" evidence="1">
    <location>
        <begin position="47"/>
        <end position="64"/>
    </location>
</feature>
<keyword evidence="1" id="KW-0812">Transmembrane</keyword>
<organism evidence="2 3">
    <name type="scientific">Roseobacter cerasinus</name>
    <dbReference type="NCBI Taxonomy" id="2602289"/>
    <lineage>
        <taxon>Bacteria</taxon>
        <taxon>Pseudomonadati</taxon>
        <taxon>Pseudomonadota</taxon>
        <taxon>Alphaproteobacteria</taxon>
        <taxon>Rhodobacterales</taxon>
        <taxon>Roseobacteraceae</taxon>
        <taxon>Roseobacter</taxon>
    </lineage>
</organism>
<dbReference type="Proteomes" id="UP000436522">
    <property type="component" value="Unassembled WGS sequence"/>
</dbReference>
<evidence type="ECO:0000313" key="3">
    <source>
        <dbReference type="Proteomes" id="UP000436522"/>
    </source>
</evidence>
<keyword evidence="3" id="KW-1185">Reference proteome</keyword>
<evidence type="ECO:0000313" key="2">
    <source>
        <dbReference type="EMBL" id="GFE52365.1"/>
    </source>
</evidence>
<reference evidence="2 3" key="1">
    <citation type="submission" date="2019-12" db="EMBL/GenBank/DDBJ databases">
        <title>Roseobacter cerasinus sp. nov., isolated from seawater around aquaculture.</title>
        <authorList>
            <person name="Muramatsu S."/>
            <person name="Takabe Y."/>
            <person name="Mori K."/>
            <person name="Takaichi S."/>
            <person name="Hanada S."/>
        </authorList>
    </citation>
    <scope>NUCLEOTIDE SEQUENCE [LARGE SCALE GENOMIC DNA]</scope>
    <source>
        <strain evidence="2 3">AI77</strain>
    </source>
</reference>
<sequence>MLNSNFILILLGNVILGSALPMLILLGVLSGAWLAPMGWLATAPPSISMLAGIAVASPLSLFMGRYGRRMGFLLGAGAQISGAGLAVVALVMQNFILLCLAHAALGCALICVNYFRFAAAEAVSEAQRPQAISFTLASGLVAALIGPELFSWSKDALAPTPLAGAYATIALLGVLGALPVLGLRMRPVEQPVQTTPQFAKLREIVAQNPKVLVAIGVAALSQAIMVLLMTPTPLAMIGCDFVEDQAADVIRWHVVAMFAPGFVSGALIKRFGAERVAISGLALILFSALVALSGVELMNFYSALIVLGVGWNFGFVSGTYMLQSALSARDAPLVQGANDTLLAISATTASLLSGALYAGIGWLGLAAFSLPLSLLFCFILLRANRRTMV</sequence>
<dbReference type="OrthoDB" id="8558006at2"/>
<dbReference type="InterPro" id="IPR036259">
    <property type="entry name" value="MFS_trans_sf"/>
</dbReference>
<accession>A0A640VZL8</accession>
<proteinExistence type="predicted"/>
<gene>
    <name evidence="2" type="ORF">So717_41180</name>
</gene>
<feature type="transmembrane region" description="Helical" evidence="1">
    <location>
        <begin position="162"/>
        <end position="183"/>
    </location>
</feature>
<comment type="caution">
    <text evidence="2">The sequence shown here is derived from an EMBL/GenBank/DDBJ whole genome shotgun (WGS) entry which is preliminary data.</text>
</comment>
<feature type="transmembrane region" description="Helical" evidence="1">
    <location>
        <begin position="275"/>
        <end position="294"/>
    </location>
</feature>